<proteinExistence type="predicted"/>
<dbReference type="InterPro" id="IPR038071">
    <property type="entry name" value="UROD/MetE-like_sf"/>
</dbReference>
<protein>
    <submittedName>
        <fullName evidence="2">Uroporphyrinogen decarboxylase</fullName>
    </submittedName>
</protein>
<sequence length="379" mass="43118">MMTSRERVQTILDHKMPDRVAVDIGSTASGLTDPTMKRVKDYFHISSEDIVFRPDESASRYNDDVLEALGSDFRHVFLMPPEGADWSFDENGHAMTDWGIQKTMKTNLAQNSSCPLANADSIDDLRHYSWPDPYAPGRDRGIRERIKDLYENTTYALAARSVSHGIFELSWELSGMEKMLVDMMINKDFANYLLDKILDIQMGMYDVLLTPCGEYVQMVETADDYGTQRGPIMSPDLFEEMILPRRKKLNDFIRSKAPHAKIFHHTCGSVYRLLPDILETGVDVLNPVQPSAAEMDTYRLAEEFGDKVIFHGSIDEQTGLVYGKDVVRKQMKERVESLGKNGGYIMAPTSNFQDDMPLENIVNFAKWGKEIGDYSHRKA</sequence>
<reference evidence="2 3" key="1">
    <citation type="submission" date="2019-08" db="EMBL/GenBank/DDBJ databases">
        <title>In-depth cultivation of the pig gut microbiome towards novel bacterial diversity and tailored functional studies.</title>
        <authorList>
            <person name="Wylensek D."/>
            <person name="Hitch T.C.A."/>
            <person name="Clavel T."/>
        </authorList>
    </citation>
    <scope>NUCLEOTIDE SEQUENCE [LARGE SCALE GENOMIC DNA]</scope>
    <source>
        <strain evidence="2 3">Oil+RF-744-WCA-WT-13</strain>
    </source>
</reference>
<dbReference type="RefSeq" id="WP_154458327.1">
    <property type="nucleotide sequence ID" value="NZ_VUMV01000006.1"/>
</dbReference>
<evidence type="ECO:0000313" key="2">
    <source>
        <dbReference type="EMBL" id="MST82412.1"/>
    </source>
</evidence>
<dbReference type="Proteomes" id="UP000466864">
    <property type="component" value="Unassembled WGS sequence"/>
</dbReference>
<dbReference type="PANTHER" id="PTHR47099">
    <property type="entry name" value="METHYLCOBAMIDE:COM METHYLTRANSFERASE MTBA"/>
    <property type="match status" value="1"/>
</dbReference>
<dbReference type="Pfam" id="PF01208">
    <property type="entry name" value="URO-D"/>
    <property type="match status" value="1"/>
</dbReference>
<dbReference type="AlphaFoldDB" id="A0A7X2P8Y7"/>
<dbReference type="SUPFAM" id="SSF51726">
    <property type="entry name" value="UROD/MetE-like"/>
    <property type="match status" value="1"/>
</dbReference>
<evidence type="ECO:0000259" key="1">
    <source>
        <dbReference type="Pfam" id="PF01208"/>
    </source>
</evidence>
<dbReference type="InterPro" id="IPR000257">
    <property type="entry name" value="Uroporphyrinogen_deCOase"/>
</dbReference>
<keyword evidence="3" id="KW-1185">Reference proteome</keyword>
<dbReference type="Gene3D" id="3.20.20.210">
    <property type="match status" value="1"/>
</dbReference>
<accession>A0A7X2P8Y7</accession>
<dbReference type="EMBL" id="VUMV01000006">
    <property type="protein sequence ID" value="MST82412.1"/>
    <property type="molecule type" value="Genomic_DNA"/>
</dbReference>
<dbReference type="PANTHER" id="PTHR47099:SF1">
    <property type="entry name" value="METHYLCOBAMIDE:COM METHYLTRANSFERASE MTBA"/>
    <property type="match status" value="1"/>
</dbReference>
<dbReference type="GO" id="GO:0004853">
    <property type="term" value="F:uroporphyrinogen decarboxylase activity"/>
    <property type="evidence" value="ECO:0007669"/>
    <property type="project" value="InterPro"/>
</dbReference>
<evidence type="ECO:0000313" key="3">
    <source>
        <dbReference type="Proteomes" id="UP000466864"/>
    </source>
</evidence>
<gene>
    <name evidence="2" type="ORF">FYJ60_08805</name>
</gene>
<organism evidence="2 3">
    <name type="scientific">Bilifractor porci</name>
    <dbReference type="NCBI Taxonomy" id="2606636"/>
    <lineage>
        <taxon>Bacteria</taxon>
        <taxon>Bacillati</taxon>
        <taxon>Bacillota</taxon>
        <taxon>Clostridia</taxon>
        <taxon>Lachnospirales</taxon>
        <taxon>Lachnospiraceae</taxon>
        <taxon>Bilifractor</taxon>
    </lineage>
</organism>
<name>A0A7X2P8Y7_9FIRM</name>
<dbReference type="GO" id="GO:0006779">
    <property type="term" value="P:porphyrin-containing compound biosynthetic process"/>
    <property type="evidence" value="ECO:0007669"/>
    <property type="project" value="InterPro"/>
</dbReference>
<feature type="domain" description="Uroporphyrinogen decarboxylase (URO-D)" evidence="1">
    <location>
        <begin position="121"/>
        <end position="367"/>
    </location>
</feature>
<comment type="caution">
    <text evidence="2">The sequence shown here is derived from an EMBL/GenBank/DDBJ whole genome shotgun (WGS) entry which is preliminary data.</text>
</comment>
<dbReference type="InterPro" id="IPR052024">
    <property type="entry name" value="Methanogen_methyltrans"/>
</dbReference>